<dbReference type="SMART" id="SM00471">
    <property type="entry name" value="HDc"/>
    <property type="match status" value="1"/>
</dbReference>
<dbReference type="InterPro" id="IPR052020">
    <property type="entry name" value="Cyclic_di-GMP/3'3'-cGAMP_PDE"/>
</dbReference>
<feature type="transmembrane region" description="Helical" evidence="1">
    <location>
        <begin position="173"/>
        <end position="197"/>
    </location>
</feature>
<evidence type="ECO:0000256" key="1">
    <source>
        <dbReference type="SAM" id="Phobius"/>
    </source>
</evidence>
<proteinExistence type="predicted"/>
<evidence type="ECO:0000259" key="2">
    <source>
        <dbReference type="PROSITE" id="PS51832"/>
    </source>
</evidence>
<keyword evidence="1" id="KW-1133">Transmembrane helix</keyword>
<organism evidence="3 4">
    <name type="scientific">Undibacterium aquatile</name>
    <dbReference type="NCBI Taxonomy" id="1537398"/>
    <lineage>
        <taxon>Bacteria</taxon>
        <taxon>Pseudomonadati</taxon>
        <taxon>Pseudomonadota</taxon>
        <taxon>Betaproteobacteria</taxon>
        <taxon>Burkholderiales</taxon>
        <taxon>Oxalobacteraceae</taxon>
        <taxon>Undibacterium</taxon>
    </lineage>
</organism>
<gene>
    <name evidence="3" type="ORF">H8K26_15400</name>
</gene>
<keyword evidence="1" id="KW-0812">Transmembrane</keyword>
<dbReference type="Pfam" id="PF13487">
    <property type="entry name" value="HD_5"/>
    <property type="match status" value="1"/>
</dbReference>
<name>A0ABR6XIT5_9BURK</name>
<feature type="domain" description="HD-GYP" evidence="2">
    <location>
        <begin position="207"/>
        <end position="402"/>
    </location>
</feature>
<dbReference type="PROSITE" id="PS51832">
    <property type="entry name" value="HD_GYP"/>
    <property type="match status" value="1"/>
</dbReference>
<comment type="caution">
    <text evidence="3">The sequence shown here is derived from an EMBL/GenBank/DDBJ whole genome shotgun (WGS) entry which is preliminary data.</text>
</comment>
<evidence type="ECO:0000313" key="3">
    <source>
        <dbReference type="EMBL" id="MBC3812829.1"/>
    </source>
</evidence>
<dbReference type="InterPro" id="IPR037522">
    <property type="entry name" value="HD_GYP_dom"/>
</dbReference>
<accession>A0ABR6XIT5</accession>
<keyword evidence="4" id="KW-1185">Reference proteome</keyword>
<dbReference type="CDD" id="cd00077">
    <property type="entry name" value="HDc"/>
    <property type="match status" value="1"/>
</dbReference>
<sequence>MNIYKKRAALRIGLVSLLLAILGSPLAWLISRENAEKEVVLFAIEESRRPLAFLNDASKSDTDNASQAQNGANILTSGIFDIAEVYDAQGKKLAEQMTPTGSLVENQLPHHARPNYQDTHYENNAISLEGEKRTAIRVFVPLFDKQKKLSGYFEGVRVIPEWQMQQISADASIVALMVAIASLLCGMTIYPVVTYLAKENERKTLQIYESHISMMEALGRAIAKRDSDTGSHNYRVAWMSALMGEKRGLSGEHMQGLIIGSFLHDVGKIGIPDAILLKPGKHTPEEMQIMRTHVEHGEQIVKGAGWLPSVAAVVAAHHEKWDGQGYPRGLQGDAIPLEARIFAIVDVFDALCSKRPYKEPFSYEQAIAILREGAGSHFDPDLLAQFLDIASSVYNTISSMNEEQIHALLRDTMTRHFVITA</sequence>
<dbReference type="Gene3D" id="1.10.3210.10">
    <property type="entry name" value="Hypothetical protein af1432"/>
    <property type="match status" value="1"/>
</dbReference>
<protein>
    <submittedName>
        <fullName evidence="3">HD-GYP domain-containing protein</fullName>
    </submittedName>
</protein>
<dbReference type="PANTHER" id="PTHR45228:SF8">
    <property type="entry name" value="TWO-COMPONENT RESPONSE REGULATOR-RELATED"/>
    <property type="match status" value="1"/>
</dbReference>
<dbReference type="EMBL" id="JACOFT010000006">
    <property type="protein sequence ID" value="MBC3812829.1"/>
    <property type="molecule type" value="Genomic_DNA"/>
</dbReference>
<evidence type="ECO:0000313" key="4">
    <source>
        <dbReference type="Proteomes" id="UP000637632"/>
    </source>
</evidence>
<keyword evidence="1" id="KW-0472">Membrane</keyword>
<dbReference type="SUPFAM" id="SSF109604">
    <property type="entry name" value="HD-domain/PDEase-like"/>
    <property type="match status" value="1"/>
</dbReference>
<dbReference type="RefSeq" id="WP_190480746.1">
    <property type="nucleotide sequence ID" value="NZ_JACOFT010000006.1"/>
</dbReference>
<dbReference type="InterPro" id="IPR003607">
    <property type="entry name" value="HD/PDEase_dom"/>
</dbReference>
<dbReference type="Proteomes" id="UP000637632">
    <property type="component" value="Unassembled WGS sequence"/>
</dbReference>
<reference evidence="3 4" key="1">
    <citation type="submission" date="2020-08" db="EMBL/GenBank/DDBJ databases">
        <title>Novel species isolated from subtropical streams in China.</title>
        <authorList>
            <person name="Lu H."/>
        </authorList>
    </citation>
    <scope>NUCLEOTIDE SEQUENCE [LARGE SCALE GENOMIC DNA]</scope>
    <source>
        <strain evidence="3 4">CCTCC AB 2015119</strain>
    </source>
</reference>
<dbReference type="PANTHER" id="PTHR45228">
    <property type="entry name" value="CYCLIC DI-GMP PHOSPHODIESTERASE TM_0186-RELATED"/>
    <property type="match status" value="1"/>
</dbReference>